<evidence type="ECO:0000256" key="1">
    <source>
        <dbReference type="ARBA" id="ARBA00004123"/>
    </source>
</evidence>
<evidence type="ECO:0000256" key="6">
    <source>
        <dbReference type="ARBA" id="ARBA00022833"/>
    </source>
</evidence>
<feature type="region of interest" description="Disordered" evidence="10">
    <location>
        <begin position="908"/>
        <end position="969"/>
    </location>
</feature>
<dbReference type="EMBL" id="BTSY01000003">
    <property type="protein sequence ID" value="GMT18338.1"/>
    <property type="molecule type" value="Genomic_DNA"/>
</dbReference>
<evidence type="ECO:0000256" key="4">
    <source>
        <dbReference type="ARBA" id="ARBA00022723"/>
    </source>
</evidence>
<keyword evidence="5" id="KW-0863">Zinc-finger</keyword>
<keyword evidence="6" id="KW-0862">Zinc</keyword>
<dbReference type="PANTHER" id="PTHR13992">
    <property type="entry name" value="NUCLEAR RECEPTOR CO-REPRESSOR RELATED NCOR"/>
    <property type="match status" value="1"/>
</dbReference>
<dbReference type="PROSITE" id="PS50090">
    <property type="entry name" value="MYB_LIKE"/>
    <property type="match status" value="1"/>
</dbReference>
<feature type="compositionally biased region" description="Basic and acidic residues" evidence="10">
    <location>
        <begin position="1298"/>
        <end position="1325"/>
    </location>
</feature>
<evidence type="ECO:0000259" key="12">
    <source>
        <dbReference type="PROSITE" id="PS51293"/>
    </source>
</evidence>
<dbReference type="GO" id="GO:0000785">
    <property type="term" value="C:chromatin"/>
    <property type="evidence" value="ECO:0007669"/>
    <property type="project" value="TreeGrafter"/>
</dbReference>
<dbReference type="PROSITE" id="PS51293">
    <property type="entry name" value="SANT"/>
    <property type="match status" value="2"/>
</dbReference>
<feature type="region of interest" description="Disordered" evidence="10">
    <location>
        <begin position="1052"/>
        <end position="1080"/>
    </location>
</feature>
<feature type="compositionally biased region" description="Polar residues" evidence="10">
    <location>
        <begin position="1063"/>
        <end position="1079"/>
    </location>
</feature>
<evidence type="ECO:0000256" key="7">
    <source>
        <dbReference type="ARBA" id="ARBA00023125"/>
    </source>
</evidence>
<organism evidence="13 14">
    <name type="scientific">Pristionchus fissidentatus</name>
    <dbReference type="NCBI Taxonomy" id="1538716"/>
    <lineage>
        <taxon>Eukaryota</taxon>
        <taxon>Metazoa</taxon>
        <taxon>Ecdysozoa</taxon>
        <taxon>Nematoda</taxon>
        <taxon>Chromadorea</taxon>
        <taxon>Rhabditida</taxon>
        <taxon>Rhabditina</taxon>
        <taxon>Diplogasteromorpha</taxon>
        <taxon>Diplogasteroidea</taxon>
        <taxon>Neodiplogasteridae</taxon>
        <taxon>Pristionchus</taxon>
    </lineage>
</organism>
<feature type="compositionally biased region" description="Low complexity" evidence="10">
    <location>
        <begin position="113"/>
        <end position="132"/>
    </location>
</feature>
<feature type="compositionally biased region" description="Basic and acidic residues" evidence="10">
    <location>
        <begin position="910"/>
        <end position="924"/>
    </location>
</feature>
<evidence type="ECO:0000259" key="11">
    <source>
        <dbReference type="PROSITE" id="PS50090"/>
    </source>
</evidence>
<dbReference type="GO" id="GO:0006357">
    <property type="term" value="P:regulation of transcription by RNA polymerase II"/>
    <property type="evidence" value="ECO:0007669"/>
    <property type="project" value="TreeGrafter"/>
</dbReference>
<keyword evidence="3" id="KW-0678">Repressor</keyword>
<dbReference type="GO" id="GO:0008270">
    <property type="term" value="F:zinc ion binding"/>
    <property type="evidence" value="ECO:0007669"/>
    <property type="project" value="UniProtKB-KW"/>
</dbReference>
<evidence type="ECO:0000256" key="5">
    <source>
        <dbReference type="ARBA" id="ARBA00022771"/>
    </source>
</evidence>
<feature type="domain" description="Myb-like" evidence="11">
    <location>
        <begin position="874"/>
        <end position="917"/>
    </location>
</feature>
<evidence type="ECO:0000256" key="2">
    <source>
        <dbReference type="ARBA" id="ARBA00010097"/>
    </source>
</evidence>
<evidence type="ECO:0000256" key="8">
    <source>
        <dbReference type="ARBA" id="ARBA00023242"/>
    </source>
</evidence>
<dbReference type="SUPFAM" id="SSF46689">
    <property type="entry name" value="Homeodomain-like"/>
    <property type="match status" value="2"/>
</dbReference>
<keyword evidence="7" id="KW-0238">DNA-binding</keyword>
<dbReference type="PANTHER" id="PTHR13992:SF39">
    <property type="entry name" value="SMRTER, ISOFORM G"/>
    <property type="match status" value="1"/>
</dbReference>
<feature type="compositionally biased region" description="Low complexity" evidence="10">
    <location>
        <begin position="1280"/>
        <end position="1297"/>
    </location>
</feature>
<protein>
    <recommendedName>
        <fullName evidence="15">Gei-8</fullName>
    </recommendedName>
</protein>
<dbReference type="InterPro" id="IPR017884">
    <property type="entry name" value="SANT_dom"/>
</dbReference>
<feature type="compositionally biased region" description="Polar residues" evidence="10">
    <location>
        <begin position="133"/>
        <end position="143"/>
    </location>
</feature>
<sequence>QMFPPGGAGHGAATGANQEQQLLVQMLLQLHQQQQQQQQNAAQQAANPNSHAAAHQNIGNLAQYVQLAQQQNPNVNLGNLFAAAAQQNQAQMMQQAQHLALLQAQAQQQQQQDAAQRLQQQSQHAQQRLPSQNYEQMQRQTAGAAQNLSTLQQLRERMPGLLSQQQQQSLLQHSLLQQQAAAELARRPSLLNDLPGYPRQQPITLLGGANSASAALAAPQISGTGASLLHPGQHGLVAAAAAAAAAAKPVQTQPIHPVPSLLGGAQSGGDDDGAAADGSDDDDDEEQPQIQMEMEEETPDSNNQDDEMAEKISEMVKHSGAAMHQKPKASIGVSNGVSSDSAKEMDDSSSDDDDDSEDAAPHIEDDPKRTKSWNLLFNRGAIFKVQQDLGYDTYNRVMSENRAKAASYDLLRTMNEKAKKMPLFTEPSEVPGIAETLAKVKINESRMIELIRKDQEEKKRMQEQQADDFQAASVRWAQKVEAWENSPRKKRQDEKNREIFERVFPELKNSRAKVADSARTGWLSAPTTMAERVLRGGVTEADDSRMRKHISLPPCQQRPAPDDYKGLSESNVIENCFEEHKRRLAVWHLKWQVRERNAFKQAFQIYPKNFCAISKHLPEKSTSDCVRFYYLTKYDNPTFKAVHRAWQAKKRRKSNKAYRPPVMPNFLDLASIYNGLHADSFEGLRVQPPPGVQQVHKCSSCFTVMEPNTASTTRITRANLEALGVEAENALICEKCRLLASNSRGGRCPLKGCSGSRRKVKANKSFPPEYHRMEELEKQFIQNDMEVHIDTIKICHLCSKKIVAKVVKLKSADGEAAFADWCSMNSKQAPGAAAAAAAGAAEAGGPESIADESTSADEEAAAAAANASAADAAASAPEERAWTDDETARLLDLSCKFGDDWKAVASRMKGRNEEECRLQLERSKQSPLPRDEEDDGDSMVVKDEELSEVGGSGVERGGKDAEELERQVKAPSTPVPGLVNLGSVQARSDFAAAAEAMQQVGVKQEDAKPLLIKQEDAAPIRLPQPQPVHPATSSVQQTTTIVAPIATHPTQQQQLQQQALQQPMHSVMTSTAQQQQNHLQPHDFHQQMLQQHLAQQQQQQQQNTNQQQQAQLLQQQQQLHQLLAQIPNASNLTPAQLQQVLATLMQQQQQQLLQQQQQQQQQQGAQQQQQRLVAAAAAVAQQQPAAAAAALQQHMLRGGQIDPMQILRTLFNGQIGYDQLSAMVRQMPGGINALFETLGLGNDPDTHNRLLQQLMNDHQTRAQLQHYEQLMQAQQQQQQQAAAQQQARLLAEQQARQRQIEEEKARKEKEEKERREREEKEKRER</sequence>
<feature type="compositionally biased region" description="Basic and acidic residues" evidence="10">
    <location>
        <begin position="956"/>
        <end position="968"/>
    </location>
</feature>
<feature type="domain" description="SANT" evidence="12">
    <location>
        <begin position="877"/>
        <end position="928"/>
    </location>
</feature>
<dbReference type="Proteomes" id="UP001432322">
    <property type="component" value="Unassembled WGS sequence"/>
</dbReference>
<dbReference type="SMART" id="SM00717">
    <property type="entry name" value="SANT"/>
    <property type="match status" value="2"/>
</dbReference>
<dbReference type="InterPro" id="IPR001005">
    <property type="entry name" value="SANT/Myb"/>
</dbReference>
<feature type="non-terminal residue" evidence="13">
    <location>
        <position position="1325"/>
    </location>
</feature>
<dbReference type="InterPro" id="IPR009057">
    <property type="entry name" value="Homeodomain-like_sf"/>
</dbReference>
<keyword evidence="4" id="KW-0479">Metal-binding</keyword>
<dbReference type="GO" id="GO:0005654">
    <property type="term" value="C:nucleoplasm"/>
    <property type="evidence" value="ECO:0007669"/>
    <property type="project" value="UniProtKB-ARBA"/>
</dbReference>
<feature type="domain" description="SANT" evidence="12">
    <location>
        <begin position="594"/>
        <end position="637"/>
    </location>
</feature>
<comment type="caution">
    <text evidence="13">The sequence shown here is derived from an EMBL/GenBank/DDBJ whole genome shotgun (WGS) entry which is preliminary data.</text>
</comment>
<feature type="region of interest" description="Disordered" evidence="10">
    <location>
        <begin position="113"/>
        <end position="143"/>
    </location>
</feature>
<reference evidence="13" key="1">
    <citation type="submission" date="2023-10" db="EMBL/GenBank/DDBJ databases">
        <title>Genome assembly of Pristionchus species.</title>
        <authorList>
            <person name="Yoshida K."/>
            <person name="Sommer R.J."/>
        </authorList>
    </citation>
    <scope>NUCLEOTIDE SEQUENCE</scope>
    <source>
        <strain evidence="13">RS5133</strain>
    </source>
</reference>
<dbReference type="Pfam" id="PF00249">
    <property type="entry name" value="Myb_DNA-binding"/>
    <property type="match status" value="1"/>
</dbReference>
<keyword evidence="9" id="KW-0175">Coiled coil</keyword>
<dbReference type="CDD" id="cd00167">
    <property type="entry name" value="SANT"/>
    <property type="match status" value="2"/>
</dbReference>
<evidence type="ECO:0000256" key="10">
    <source>
        <dbReference type="SAM" id="MobiDB-lite"/>
    </source>
</evidence>
<keyword evidence="8" id="KW-0539">Nucleus</keyword>
<dbReference type="FunFam" id="1.10.10.60:FF:000012">
    <property type="entry name" value="Metastasis-associated 1 family, member 3"/>
    <property type="match status" value="1"/>
</dbReference>
<comment type="similarity">
    <text evidence="2">Belongs to the N-CoR nuclear receptor corepressors family.</text>
</comment>
<feature type="compositionally biased region" description="Acidic residues" evidence="10">
    <location>
        <begin position="347"/>
        <end position="358"/>
    </location>
</feature>
<dbReference type="InterPro" id="IPR051571">
    <property type="entry name" value="N-CoR_corepressor"/>
</dbReference>
<keyword evidence="14" id="KW-1185">Reference proteome</keyword>
<evidence type="ECO:0000313" key="13">
    <source>
        <dbReference type="EMBL" id="GMT18338.1"/>
    </source>
</evidence>
<accession>A0AAV5VJB4</accession>
<evidence type="ECO:0008006" key="15">
    <source>
        <dbReference type="Google" id="ProtNLM"/>
    </source>
</evidence>
<evidence type="ECO:0000313" key="14">
    <source>
        <dbReference type="Proteomes" id="UP001432322"/>
    </source>
</evidence>
<name>A0AAV5VJB4_9BILA</name>
<evidence type="ECO:0000256" key="3">
    <source>
        <dbReference type="ARBA" id="ARBA00022491"/>
    </source>
</evidence>
<feature type="coiled-coil region" evidence="9">
    <location>
        <begin position="1089"/>
        <end position="1165"/>
    </location>
</feature>
<evidence type="ECO:0000256" key="9">
    <source>
        <dbReference type="SAM" id="Coils"/>
    </source>
</evidence>
<feature type="region of interest" description="Disordered" evidence="10">
    <location>
        <begin position="1280"/>
        <end position="1325"/>
    </location>
</feature>
<gene>
    <name evidence="13" type="ORF">PFISCL1PPCAC_9635</name>
</gene>
<dbReference type="Gene3D" id="1.10.10.60">
    <property type="entry name" value="Homeodomain-like"/>
    <property type="match status" value="2"/>
</dbReference>
<feature type="compositionally biased region" description="Low complexity" evidence="10">
    <location>
        <begin position="1052"/>
        <end position="1062"/>
    </location>
</feature>
<feature type="non-terminal residue" evidence="13">
    <location>
        <position position="1"/>
    </location>
</feature>
<feature type="region of interest" description="Disordered" evidence="10">
    <location>
        <begin position="254"/>
        <end position="367"/>
    </location>
</feature>
<proteinExistence type="inferred from homology"/>
<dbReference type="GO" id="GO:0003677">
    <property type="term" value="F:DNA binding"/>
    <property type="evidence" value="ECO:0007669"/>
    <property type="project" value="UniProtKB-KW"/>
</dbReference>
<comment type="subcellular location">
    <subcellularLocation>
        <location evidence="1">Nucleus</location>
    </subcellularLocation>
</comment>
<feature type="compositionally biased region" description="Acidic residues" evidence="10">
    <location>
        <begin position="269"/>
        <end position="308"/>
    </location>
</feature>
<dbReference type="GO" id="GO:0032991">
    <property type="term" value="C:protein-containing complex"/>
    <property type="evidence" value="ECO:0007669"/>
    <property type="project" value="UniProtKB-ARBA"/>
</dbReference>